<proteinExistence type="predicted"/>
<organism evidence="1 2">
    <name type="scientific">Ascochyta lentis</name>
    <dbReference type="NCBI Taxonomy" id="205686"/>
    <lineage>
        <taxon>Eukaryota</taxon>
        <taxon>Fungi</taxon>
        <taxon>Dikarya</taxon>
        <taxon>Ascomycota</taxon>
        <taxon>Pezizomycotina</taxon>
        <taxon>Dothideomycetes</taxon>
        <taxon>Pleosporomycetidae</taxon>
        <taxon>Pleosporales</taxon>
        <taxon>Pleosporineae</taxon>
        <taxon>Didymellaceae</taxon>
        <taxon>Ascochyta</taxon>
    </lineage>
</organism>
<name>A0A8H7J6G2_9PLEO</name>
<evidence type="ECO:0000313" key="2">
    <source>
        <dbReference type="Proteomes" id="UP000651452"/>
    </source>
</evidence>
<reference evidence="1" key="1">
    <citation type="submission" date="2018-12" db="EMBL/GenBank/DDBJ databases">
        <authorList>
            <person name="Syme R.A."/>
            <person name="Farfan-Caceres L."/>
            <person name="Lichtenzveig J."/>
        </authorList>
    </citation>
    <scope>NUCLEOTIDE SEQUENCE</scope>
    <source>
        <strain evidence="1">Al4</strain>
    </source>
</reference>
<dbReference type="Proteomes" id="UP000651452">
    <property type="component" value="Unassembled WGS sequence"/>
</dbReference>
<gene>
    <name evidence="1" type="ORF">EKO04_002716</name>
</gene>
<comment type="caution">
    <text evidence="1">The sequence shown here is derived from an EMBL/GenBank/DDBJ whole genome shotgun (WGS) entry which is preliminary data.</text>
</comment>
<dbReference type="AlphaFoldDB" id="A0A8H7J6G2"/>
<protein>
    <submittedName>
        <fullName evidence="1">Uncharacterized protein</fullName>
    </submittedName>
</protein>
<keyword evidence="2" id="KW-1185">Reference proteome</keyword>
<dbReference type="OrthoDB" id="4788824at2759"/>
<accession>A0A8H7J6G2</accession>
<reference evidence="1" key="2">
    <citation type="submission" date="2020-09" db="EMBL/GenBank/DDBJ databases">
        <title>Reference genome assembly for Australian Ascochyta lentis isolate Al4.</title>
        <authorList>
            <person name="Lee R.C."/>
            <person name="Farfan-Caceres L.M."/>
            <person name="Debler J.W."/>
            <person name="Williams A.H."/>
            <person name="Henares B.M."/>
        </authorList>
    </citation>
    <scope>NUCLEOTIDE SEQUENCE</scope>
    <source>
        <strain evidence="1">Al4</strain>
    </source>
</reference>
<dbReference type="EMBL" id="RZGK01000005">
    <property type="protein sequence ID" value="KAF9698955.1"/>
    <property type="molecule type" value="Genomic_DNA"/>
</dbReference>
<sequence>MPWIPEGARPDLLAAIPASQWNAWADGAPIGTAPHRQLRTVWEMRLNRSFVSLGGIAYTTGMKGQLQEVDEDKQMAKIYIQGVTDRQGSTDQWVPLSYVDKGKAYHGHSIEPAVAQSKVGGH</sequence>
<evidence type="ECO:0000313" key="1">
    <source>
        <dbReference type="EMBL" id="KAF9698955.1"/>
    </source>
</evidence>